<dbReference type="InterPro" id="IPR012337">
    <property type="entry name" value="RNaseH-like_sf"/>
</dbReference>
<evidence type="ECO:0000313" key="2">
    <source>
        <dbReference type="EMBL" id="MBC8333925.1"/>
    </source>
</evidence>
<evidence type="ECO:0000313" key="3">
    <source>
        <dbReference type="Proteomes" id="UP000614469"/>
    </source>
</evidence>
<dbReference type="InterPro" id="IPR002562">
    <property type="entry name" value="3'-5'_exonuclease_dom"/>
</dbReference>
<dbReference type="AlphaFoldDB" id="A0A8J6NJB1"/>
<dbReference type="PROSITE" id="PS50967">
    <property type="entry name" value="HRDC"/>
    <property type="match status" value="2"/>
</dbReference>
<dbReference type="SUPFAM" id="SSF47819">
    <property type="entry name" value="HRDC-like"/>
    <property type="match status" value="2"/>
</dbReference>
<dbReference type="PANTHER" id="PTHR47649:SF1">
    <property type="entry name" value="RIBONUCLEASE D"/>
    <property type="match status" value="1"/>
</dbReference>
<sequence length="376" mass="43483">MTKKTLPPPRWIASKTDLKKLLEDLAQVPRIAIDTESNSLHAYREQVCLIQFSTPTQDYLLDPIALTDLNLLSPLFEDPQIEKIFHAAEYDLICLKRDFGFHFTNIFDTMIAARILGYEAVGLGKILDQKFNVQVNKKYQKADWGKRPLTPKMLNYARLDTHYLISLREIFQSELVDRERWELAQEDFVLAASLNGIRDRQQLPGWERIGGRAKLAPRQATILNEVYLAREQLAEKLNRPVFKIVGNKTLLKLAVSQPRNRRDLEIDGFTSRQINRFGKSLLAAVEQGRCADLVHRTSSPRPSDAYLFRLDNMREWRKEKAKTMGVESDIILPRYMMETIAKENPCDNKSLATIMDKSPWRMRQFGDEILITMSKS</sequence>
<dbReference type="InterPro" id="IPR036397">
    <property type="entry name" value="RNaseH_sf"/>
</dbReference>
<dbReference type="SMART" id="SM00474">
    <property type="entry name" value="35EXOc"/>
    <property type="match status" value="1"/>
</dbReference>
<accession>A0A8J6NJB1</accession>
<organism evidence="2 3">
    <name type="scientific">Candidatus Desulfolinea nitratireducens</name>
    <dbReference type="NCBI Taxonomy" id="2841698"/>
    <lineage>
        <taxon>Bacteria</taxon>
        <taxon>Bacillati</taxon>
        <taxon>Chloroflexota</taxon>
        <taxon>Anaerolineae</taxon>
        <taxon>Anaerolineales</taxon>
        <taxon>Anaerolineales incertae sedis</taxon>
        <taxon>Candidatus Desulfolinea</taxon>
    </lineage>
</organism>
<dbReference type="InterPro" id="IPR002121">
    <property type="entry name" value="HRDC_dom"/>
</dbReference>
<dbReference type="Gene3D" id="3.30.420.10">
    <property type="entry name" value="Ribonuclease H-like superfamily/Ribonuclease H"/>
    <property type="match status" value="1"/>
</dbReference>
<dbReference type="Pfam" id="PF01612">
    <property type="entry name" value="DNA_pol_A_exo1"/>
    <property type="match status" value="1"/>
</dbReference>
<dbReference type="InterPro" id="IPR044876">
    <property type="entry name" value="HRDC_dom_sf"/>
</dbReference>
<protein>
    <submittedName>
        <fullName evidence="2">HRDC domain-containing protein</fullName>
    </submittedName>
</protein>
<dbReference type="PANTHER" id="PTHR47649">
    <property type="entry name" value="RIBONUCLEASE D"/>
    <property type="match status" value="1"/>
</dbReference>
<dbReference type="GO" id="GO:0000166">
    <property type="term" value="F:nucleotide binding"/>
    <property type="evidence" value="ECO:0007669"/>
    <property type="project" value="InterPro"/>
</dbReference>
<dbReference type="CDD" id="cd06142">
    <property type="entry name" value="RNaseD_exo"/>
    <property type="match status" value="1"/>
</dbReference>
<name>A0A8J6NJB1_9CHLR</name>
<dbReference type="EMBL" id="JACNJN010000032">
    <property type="protein sequence ID" value="MBC8333925.1"/>
    <property type="molecule type" value="Genomic_DNA"/>
</dbReference>
<evidence type="ECO:0000259" key="1">
    <source>
        <dbReference type="PROSITE" id="PS50967"/>
    </source>
</evidence>
<dbReference type="GO" id="GO:0008408">
    <property type="term" value="F:3'-5' exonuclease activity"/>
    <property type="evidence" value="ECO:0007669"/>
    <property type="project" value="InterPro"/>
</dbReference>
<proteinExistence type="predicted"/>
<comment type="caution">
    <text evidence="2">The sequence shown here is derived from an EMBL/GenBank/DDBJ whole genome shotgun (WGS) entry which is preliminary data.</text>
</comment>
<dbReference type="GO" id="GO:0003676">
    <property type="term" value="F:nucleic acid binding"/>
    <property type="evidence" value="ECO:0007669"/>
    <property type="project" value="InterPro"/>
</dbReference>
<dbReference type="InterPro" id="IPR051086">
    <property type="entry name" value="RNase_D-like"/>
</dbReference>
<feature type="domain" description="HRDC" evidence="1">
    <location>
        <begin position="303"/>
        <end position="376"/>
    </location>
</feature>
<dbReference type="SUPFAM" id="SSF53098">
    <property type="entry name" value="Ribonuclease H-like"/>
    <property type="match status" value="1"/>
</dbReference>
<reference evidence="2 3" key="1">
    <citation type="submission" date="2020-08" db="EMBL/GenBank/DDBJ databases">
        <title>Bridging the membrane lipid divide: bacteria of the FCB group superphylum have the potential to synthesize archaeal ether lipids.</title>
        <authorList>
            <person name="Villanueva L."/>
            <person name="Von Meijenfeldt F.A.B."/>
            <person name="Westbye A.B."/>
            <person name="Yadav S."/>
            <person name="Hopmans E.C."/>
            <person name="Dutilh B.E."/>
            <person name="Sinninghe Damste J.S."/>
        </authorList>
    </citation>
    <scope>NUCLEOTIDE SEQUENCE [LARGE SCALE GENOMIC DNA]</scope>
    <source>
        <strain evidence="2">NIOZ-UU36</strain>
    </source>
</reference>
<dbReference type="InterPro" id="IPR010997">
    <property type="entry name" value="HRDC-like_sf"/>
</dbReference>
<dbReference type="SMART" id="SM00341">
    <property type="entry name" value="HRDC"/>
    <property type="match status" value="1"/>
</dbReference>
<dbReference type="Pfam" id="PF00570">
    <property type="entry name" value="HRDC"/>
    <property type="match status" value="2"/>
</dbReference>
<dbReference type="Proteomes" id="UP000614469">
    <property type="component" value="Unassembled WGS sequence"/>
</dbReference>
<dbReference type="Gene3D" id="1.10.150.80">
    <property type="entry name" value="HRDC domain"/>
    <property type="match status" value="2"/>
</dbReference>
<feature type="domain" description="HRDC" evidence="1">
    <location>
        <begin position="216"/>
        <end position="295"/>
    </location>
</feature>
<dbReference type="GO" id="GO:0006139">
    <property type="term" value="P:nucleobase-containing compound metabolic process"/>
    <property type="evidence" value="ECO:0007669"/>
    <property type="project" value="InterPro"/>
</dbReference>
<gene>
    <name evidence="2" type="ORF">H8E29_01555</name>
</gene>